<keyword evidence="3" id="KW-0547">Nucleotide-binding</keyword>
<dbReference type="SMART" id="SM00220">
    <property type="entry name" value="S_TKc"/>
    <property type="match status" value="1"/>
</dbReference>
<dbReference type="InterPro" id="IPR008271">
    <property type="entry name" value="Ser/Thr_kinase_AS"/>
</dbReference>
<dbReference type="CDD" id="cd14131">
    <property type="entry name" value="PKc_Mps1"/>
    <property type="match status" value="1"/>
</dbReference>
<gene>
    <name evidence="8" type="ORF">ACHAWU_001842</name>
</gene>
<evidence type="ECO:0000259" key="7">
    <source>
        <dbReference type="PROSITE" id="PS50011"/>
    </source>
</evidence>
<evidence type="ECO:0000256" key="5">
    <source>
        <dbReference type="ARBA" id="ARBA00022840"/>
    </source>
</evidence>
<dbReference type="InterPro" id="IPR011009">
    <property type="entry name" value="Kinase-like_dom_sf"/>
</dbReference>
<evidence type="ECO:0000256" key="2">
    <source>
        <dbReference type="ARBA" id="ARBA00022679"/>
    </source>
</evidence>
<reference evidence="8 9" key="1">
    <citation type="submission" date="2024-10" db="EMBL/GenBank/DDBJ databases">
        <title>Updated reference genomes for cyclostephanoid diatoms.</title>
        <authorList>
            <person name="Roberts W.R."/>
            <person name="Alverson A.J."/>
        </authorList>
    </citation>
    <scope>NUCLEOTIDE SEQUENCE [LARGE SCALE GENOMIC DNA]</scope>
    <source>
        <strain evidence="8 9">AJA232-27</strain>
    </source>
</reference>
<evidence type="ECO:0000256" key="6">
    <source>
        <dbReference type="SAM" id="MobiDB-lite"/>
    </source>
</evidence>
<feature type="compositionally biased region" description="Polar residues" evidence="6">
    <location>
        <begin position="875"/>
        <end position="884"/>
    </location>
</feature>
<feature type="compositionally biased region" description="Polar residues" evidence="6">
    <location>
        <begin position="793"/>
        <end position="805"/>
    </location>
</feature>
<feature type="compositionally biased region" description="Low complexity" evidence="6">
    <location>
        <begin position="216"/>
        <end position="239"/>
    </location>
</feature>
<dbReference type="InterPro" id="IPR027084">
    <property type="entry name" value="Mps1_cat"/>
</dbReference>
<dbReference type="Proteomes" id="UP001530293">
    <property type="component" value="Unassembled WGS sequence"/>
</dbReference>
<protein>
    <recommendedName>
        <fullName evidence="7">Protein kinase domain-containing protein</fullName>
    </recommendedName>
</protein>
<dbReference type="FunFam" id="3.30.200.20:FF:000131">
    <property type="entry name" value="Dual specificity protein kinase TTK"/>
    <property type="match status" value="1"/>
</dbReference>
<feature type="domain" description="Protein kinase" evidence="7">
    <location>
        <begin position="910"/>
        <end position="1195"/>
    </location>
</feature>
<feature type="compositionally biased region" description="Polar residues" evidence="6">
    <location>
        <begin position="29"/>
        <end position="45"/>
    </location>
</feature>
<feature type="compositionally biased region" description="Low complexity" evidence="6">
    <location>
        <begin position="77"/>
        <end position="103"/>
    </location>
</feature>
<keyword evidence="1" id="KW-0723">Serine/threonine-protein kinase</keyword>
<accession>A0ABD3MEB6</accession>
<feature type="region of interest" description="Disordered" evidence="6">
    <location>
        <begin position="71"/>
        <end position="103"/>
    </location>
</feature>
<name>A0ABD3MEB6_9STRA</name>
<feature type="compositionally biased region" description="Low complexity" evidence="6">
    <location>
        <begin position="1"/>
        <end position="12"/>
    </location>
</feature>
<feature type="region of interest" description="Disordered" evidence="6">
    <location>
        <begin position="818"/>
        <end position="884"/>
    </location>
</feature>
<dbReference type="Gene3D" id="1.10.510.10">
    <property type="entry name" value="Transferase(Phosphotransferase) domain 1"/>
    <property type="match status" value="1"/>
</dbReference>
<dbReference type="GO" id="GO:0005524">
    <property type="term" value="F:ATP binding"/>
    <property type="evidence" value="ECO:0007669"/>
    <property type="project" value="UniProtKB-KW"/>
</dbReference>
<evidence type="ECO:0000313" key="8">
    <source>
        <dbReference type="EMBL" id="KAL3760507.1"/>
    </source>
</evidence>
<feature type="region of interest" description="Disordered" evidence="6">
    <location>
        <begin position="127"/>
        <end position="192"/>
    </location>
</feature>
<dbReference type="Pfam" id="PF00069">
    <property type="entry name" value="Pkinase"/>
    <property type="match status" value="1"/>
</dbReference>
<dbReference type="Gene3D" id="3.30.200.20">
    <property type="entry name" value="Phosphorylase Kinase, domain 1"/>
    <property type="match status" value="1"/>
</dbReference>
<feature type="compositionally biased region" description="Basic and acidic residues" evidence="6">
    <location>
        <begin position="862"/>
        <end position="874"/>
    </location>
</feature>
<dbReference type="GO" id="GO:0098813">
    <property type="term" value="P:nuclear chromosome segregation"/>
    <property type="evidence" value="ECO:0007669"/>
    <property type="project" value="UniProtKB-ARBA"/>
</dbReference>
<dbReference type="PANTHER" id="PTHR22974">
    <property type="entry name" value="MIXED LINEAGE PROTEIN KINASE"/>
    <property type="match status" value="1"/>
</dbReference>
<evidence type="ECO:0000256" key="3">
    <source>
        <dbReference type="ARBA" id="ARBA00022741"/>
    </source>
</evidence>
<proteinExistence type="predicted"/>
<feature type="compositionally biased region" description="Low complexity" evidence="6">
    <location>
        <begin position="825"/>
        <end position="836"/>
    </location>
</feature>
<feature type="compositionally biased region" description="Low complexity" evidence="6">
    <location>
        <begin position="46"/>
        <end position="57"/>
    </location>
</feature>
<sequence>MIGESSSSAAASFKENNVNNVGPLPMADGTSSTNTNSKAMTFTSMPSYNNNNPPSSSLDAMKQRRRVLLPSLGGGRNVSNNGNSSNNIGSNSSNNNNQPLVAGAAAAASTSTILRRDSLDETAITNHTHSSASHFSSSTSGSSSSTSGNASTASSSSSHFSFRSRTLAQSGGGGGENGMGSNNSNNMAMGTTSALNNGIAKNAVSSSMTANDGEHTATSLSSSIISHTKPSSTTTTTTTDGNSERVLRYGESIDSLFCLVDNNNKKDENENEKEEMGDRMHRNLCHEICMGSKGNDAFAWVKALELSLNRAAGVRNSNRGRGGGGEEEEGVETISDIGKRVIQLHRRATSRFKLSSEKDTLHHKPVLQLWLLYSLVLLKYGNSNDERKSTNDAKQTLRHVQRLYFSTCGKEFYTALIMAVQDQQDGILGGGAGKLGGLDEDGDVDTVIASWQQCLEQGGTIVQIVRDQMTRLEEERLLERNSENGCRAATSSTAAVASVEGSVGVSGIRAATSTSSKVMAPVRLISLPQLNPKKAEKRSLATNEAGREPVIAHDVPENPLLEPTTPLMDTNVNCPSSTNNNGGISSSGIEPSSSIRAKIASRKKLKSTDRLTPYRIRKSTREVGGGSGGVRAILSQTLEEENESDDSSSNDADNSYITAKRSAESCSSSIVTAKRSADSCRSMASSTKDIPLFQDISPIDQEPTTSVKDMDLDYLLNWDPTKRDSSKKRVTIAEGAIKEKVAKKAVVSVPKITRNDLGYMMDWNPFEKPEKKPDDVGSSGSSSNGAPGVVVQRPTSQGSNVGNNMSTIDEATEVSVTLDQGGNNGATSQSQASGSSHETIEKDNSKSRNSSMLVGTTSGDTIDDHPSRNEDEKSSNPASQEDMISTSGFERSFLHLIENKNIIRVENEPYAKLGVIGKGGSCKVYRALSRDCDVVALKKVKIDGLSKAAIDGYANEIALLKRLKGNPAIIQLYSAEVDLERKSILLVMELGEVDLNYVLRQQELMAANQQGRGAGRSSLNMNFIRLTWQQMLTAVHSIHEERIIHSDLKPANFLFVRGALKLIDFGIAKAIEREDTTNIYRETLSGTLSYMSPEAIMDTSTNAKGVRVNKCGRPSDIWSLGCILYQMVYGKTPFADCHGIPQKVLAITNVNHEIPFPDSVDESAISAMKLCLQRNPKLRPPIVGANGLLNDHCFLHGRKKV</sequence>
<dbReference type="PROSITE" id="PS50011">
    <property type="entry name" value="PROTEIN_KINASE_DOM"/>
    <property type="match status" value="1"/>
</dbReference>
<keyword evidence="5" id="KW-0067">ATP-binding</keyword>
<dbReference type="SUPFAM" id="SSF56112">
    <property type="entry name" value="Protein kinase-like (PK-like)"/>
    <property type="match status" value="1"/>
</dbReference>
<keyword evidence="4" id="KW-0418">Kinase</keyword>
<feature type="region of interest" description="Disordered" evidence="6">
    <location>
        <begin position="1"/>
        <end position="58"/>
    </location>
</feature>
<feature type="compositionally biased region" description="Low complexity" evidence="6">
    <location>
        <begin position="776"/>
        <end position="791"/>
    </location>
</feature>
<dbReference type="GO" id="GO:1901991">
    <property type="term" value="P:negative regulation of mitotic cell cycle phase transition"/>
    <property type="evidence" value="ECO:0007669"/>
    <property type="project" value="UniProtKB-ARBA"/>
</dbReference>
<comment type="caution">
    <text evidence="8">The sequence shown here is derived from an EMBL/GenBank/DDBJ whole genome shotgun (WGS) entry which is preliminary data.</text>
</comment>
<evidence type="ECO:0000313" key="9">
    <source>
        <dbReference type="Proteomes" id="UP001530293"/>
    </source>
</evidence>
<feature type="compositionally biased region" description="Basic and acidic residues" evidence="6">
    <location>
        <begin position="765"/>
        <end position="775"/>
    </location>
</feature>
<dbReference type="AlphaFoldDB" id="A0ABD3MEB6"/>
<dbReference type="InterPro" id="IPR000719">
    <property type="entry name" value="Prot_kinase_dom"/>
</dbReference>
<feature type="compositionally biased region" description="Low complexity" evidence="6">
    <location>
        <begin position="127"/>
        <end position="166"/>
    </location>
</feature>
<keyword evidence="9" id="KW-1185">Reference proteome</keyword>
<dbReference type="GO" id="GO:0004674">
    <property type="term" value="F:protein serine/threonine kinase activity"/>
    <property type="evidence" value="ECO:0007669"/>
    <property type="project" value="UniProtKB-KW"/>
</dbReference>
<organism evidence="8 9">
    <name type="scientific">Discostella pseudostelligera</name>
    <dbReference type="NCBI Taxonomy" id="259834"/>
    <lineage>
        <taxon>Eukaryota</taxon>
        <taxon>Sar</taxon>
        <taxon>Stramenopiles</taxon>
        <taxon>Ochrophyta</taxon>
        <taxon>Bacillariophyta</taxon>
        <taxon>Coscinodiscophyceae</taxon>
        <taxon>Thalassiosirophycidae</taxon>
        <taxon>Stephanodiscales</taxon>
        <taxon>Stephanodiscaceae</taxon>
        <taxon>Discostella</taxon>
    </lineage>
</organism>
<dbReference type="EMBL" id="JALLBG020000182">
    <property type="protein sequence ID" value="KAL3760507.1"/>
    <property type="molecule type" value="Genomic_DNA"/>
</dbReference>
<feature type="compositionally biased region" description="Polar residues" evidence="6">
    <location>
        <begin position="847"/>
        <end position="860"/>
    </location>
</feature>
<evidence type="ECO:0000256" key="4">
    <source>
        <dbReference type="ARBA" id="ARBA00022777"/>
    </source>
</evidence>
<feature type="compositionally biased region" description="Low complexity" evidence="6">
    <location>
        <begin position="179"/>
        <end position="190"/>
    </location>
</feature>
<feature type="region of interest" description="Disordered" evidence="6">
    <location>
        <begin position="208"/>
        <end position="245"/>
    </location>
</feature>
<feature type="region of interest" description="Disordered" evidence="6">
    <location>
        <begin position="762"/>
        <end position="805"/>
    </location>
</feature>
<evidence type="ECO:0000256" key="1">
    <source>
        <dbReference type="ARBA" id="ARBA00022527"/>
    </source>
</evidence>
<dbReference type="PANTHER" id="PTHR22974:SF21">
    <property type="entry name" value="DUAL SPECIFICITY PROTEIN KINASE TTK"/>
    <property type="match status" value="1"/>
</dbReference>
<dbReference type="PROSITE" id="PS00108">
    <property type="entry name" value="PROTEIN_KINASE_ST"/>
    <property type="match status" value="1"/>
</dbReference>
<keyword evidence="2" id="KW-0808">Transferase</keyword>
<dbReference type="FunFam" id="1.10.510.10:FF:000224">
    <property type="entry name" value="serine/threonine-protein kinase mph1 isoform X1"/>
    <property type="match status" value="1"/>
</dbReference>